<organism evidence="4 5">
    <name type="scientific">Leucobacter viscericola</name>
    <dbReference type="NCBI Taxonomy" id="2714935"/>
    <lineage>
        <taxon>Bacteria</taxon>
        <taxon>Bacillati</taxon>
        <taxon>Actinomycetota</taxon>
        <taxon>Actinomycetes</taxon>
        <taxon>Micrococcales</taxon>
        <taxon>Microbacteriaceae</taxon>
        <taxon>Leucobacter</taxon>
    </lineage>
</organism>
<dbReference type="KEGG" id="lvi:G7068_11665"/>
<dbReference type="PANTHER" id="PTHR39576">
    <property type="entry name" value="ATTACHING AND EFFACING PROTEIN HOMOLOG-RELATED-RELATED"/>
    <property type="match status" value="1"/>
</dbReference>
<feature type="domain" description="SLH" evidence="3">
    <location>
        <begin position="4979"/>
        <end position="5044"/>
    </location>
</feature>
<gene>
    <name evidence="4" type="ORF">G7068_11665</name>
</gene>
<name>A0A6G7XH46_9MICO</name>
<dbReference type="Proteomes" id="UP000502677">
    <property type="component" value="Chromosome"/>
</dbReference>
<dbReference type="InterPro" id="IPR015217">
    <property type="entry name" value="Invasin_dom_3"/>
</dbReference>
<dbReference type="PROSITE" id="PS51272">
    <property type="entry name" value="SLH"/>
    <property type="match status" value="2"/>
</dbReference>
<dbReference type="InterPro" id="IPR013783">
    <property type="entry name" value="Ig-like_fold"/>
</dbReference>
<keyword evidence="5" id="KW-1185">Reference proteome</keyword>
<dbReference type="SUPFAM" id="SSF49373">
    <property type="entry name" value="Invasin/intimin cell-adhesion fragments"/>
    <property type="match status" value="34"/>
</dbReference>
<dbReference type="SMART" id="SM00634">
    <property type="entry name" value="BID_1"/>
    <property type="match status" value="25"/>
</dbReference>
<reference evidence="4 5" key="1">
    <citation type="submission" date="2020-03" db="EMBL/GenBank/DDBJ databases">
        <title>Leucobacter sp. nov., isolated from beetles.</title>
        <authorList>
            <person name="Hyun D.-W."/>
            <person name="Bae J.-W."/>
        </authorList>
    </citation>
    <scope>NUCLEOTIDE SEQUENCE [LARGE SCALE GENOMIC DNA]</scope>
    <source>
        <strain evidence="4 5">HDW9C</strain>
    </source>
</reference>
<comment type="similarity">
    <text evidence="1">Belongs to the intimin/invasin family.</text>
</comment>
<feature type="domain" description="SLH" evidence="3">
    <location>
        <begin position="5045"/>
        <end position="5112"/>
    </location>
</feature>
<dbReference type="PANTHER" id="PTHR39576:SF2">
    <property type="entry name" value="ATTACHING AND EFFACING PROTEIN HOMOLOG-RELATED"/>
    <property type="match status" value="1"/>
</dbReference>
<dbReference type="Gene3D" id="2.60.40.10">
    <property type="entry name" value="Immunoglobulins"/>
    <property type="match status" value="39"/>
</dbReference>
<protein>
    <submittedName>
        <fullName evidence="4">Uncharacterized protein</fullName>
    </submittedName>
</protein>
<sequence>MTFLLVLSGFTTLGLTQSTAPANALTGDVIGSVDWPGDADLRKGGVFAIAVWNNQNPSFGPTGAGNLSGIVSSKSTPTRAIILRNTANTGYRDAVNLAVSANVANKGVDGIWTTPGLGVQQSTAWSSTAERDAFNATYGTTRYGIIEWSPANNNGVGQKGKTYEVRIPWPSAFDNETCGMETNPGTNELVVMNDCTPANGTRYMVFSPGPDGDPLTLADNSFRTITTVTSAAPNNNPGNVSDMTLDALGNVYNIATSGLPTNTGRIMKTDAQTGKVSVVADFASGTGYTLNNSGNGLPVQDWRVNQSEFVSLGFLDGKIVIPSGYNDNRGANFTAIDPLLQRPSFVKGYPIGATGWNVAGTTPNTNNTWYDGAGVEGAVGLSGVVKTTDGTPLANQTVAIYRDNGDGTATLQGSRTTDANGVYESMLNWSAGVGYIRVVQPKLTTGTETKNGEVVAIDASLKANDGTNSVEAINETNYGANPALGTPLQTKINVNEVTDLVKINGNNASAYYVANFQVAVAGSTADLSRNSLLSSDANTGVGPQHVNVDGDAANDLRIGAVNGLFTIGATNNSHASDDGVFLKLEGENRAVGGQLLAQGKKYRVLVDNQGGQAANAKVSAWLTAPGTQNASPRAAFGAKMAASGAQAEFDLTAPASAPAAANSYSTLRVNSSLVDVEKPSNVDGEYAALATQTDKPWVTAGEVEDHEVRVVPAVSRFQVNSKVPGNYNFNVSNTTNSPATLSLAADAKSTAYGVTTVSSDMVLTNTAVPAGASLKSAKVVDSVTGAALGNATVSGNNVTIPGALLAAGNDVRVVLNYLELPNPAASTFELAPASVVADDTAEITATVTVIGASSGLPAAGQLVSIKKQNSSDPFTISSVTDNGDGTYTAKLKSAASGTFAVKAFVDVNGTDQQVGPVRNAVFTAGGPVVGAGKSELSIDDNKDRVADGADRHTITAVLKDANNNPVVGAAASLTSSVADNAGNPVVVSAFTETAAGVYTATVTSTKAGSKSVTVSYDATLKIGTVDANFAAGAVDPANPGSSFTVTEGNQTAGSGSHTVTAKLADAQGNPVSGKAAGLNGAASGGGVVTGFVESATTPGTYTANVTSATKGSKTVTVKFGADALTAGANDKAVFVSGEVDPSATGTRFTVSTGTQVAGSGNHTVTVTLADAGNNPVSGKAADLNGAVTGGALVTGFVESPVTEGTYTATVTSLTTGTKTVTVNIGASAVTVGANDKAVFGAGTVLPGHADTRFWVSTGAQTVGSGSHTVTVTLRDANGNAVSGVAAPLTWSATPSQGVTQASGFVETATPGTYTATIKSTVSGAKVISVKFDGASILVGGVTNNATALFTAGAVDPTQAGTKYSVTTGDATAVTGSHQVTATLVDSFNNPVTNQAAELSGVASGGAVVGAFTETVGKPGEYTAQITSATAGSKNVTVSHKTSGAVTASGNATAKFVTGGVDTNNAGTTYDVTTGTRVVGSGSHTLTVKLADANGLAVSGQSAGITPAVTGGAVIGGFTESGATPGTYTAAITSTTPGSKNVTVKFGADPVNLDKNGAAVFVVGPVDPSKTGTSYSVTGGEAPVVGGAHTVTVTLVDSLNNPIPGQSANLVGAADGGAAVGGFSESVVTPGTYTAQVTSSTPGDKTVAVTHTAAGPLSTTANKVAKFVTGGVDTNVASTNYTVTTGNLLAGSGAHTVTVNLTDTIGNPVSGQAAGLTGASSTGGVVGAFTPTTTAGEYVAQVTSLTPGTRTITVTYGANAIGLKTAGNDKAVFVVGPVDPNVGGTGYSVTTGTRVAGSTAHTVTVTLADSFGNVIAGQAASLTGAATAGGVVGSFSETATAGTYTAEVTSATVGVKTVTVKHSGTTINPSGPNTAEFAAGAVFPGDPGTRFSVSTGAQTVGTGAHTVTVTLRDSNGIPVPGAAAPLSWSANPSAGVTLGSGFVETATPGTYTATIKSTVSGAKTISVNYDTTPILLGGNNNAAALFVAGSVDPSQGNTKFSVTTGDATAVTGSHQVTVTLVDSLNNPVTNQAGELTGAASGGALVGSFTESVVKPGEYTAQVTSATAGSKTVSVTHKTAGAVTASGNTTAKFVTGGVDTGNAGTKYSVTEGTRVVGSGAHTLTVKLADANGLAVSGQSAGITAAVTGGAVIGAFTESGGTPGTYTASVTSETPGSKNVTVKFGADPVNVDQNGAAVFVVGPVDPTQAGTNYTVTGGEAPVVGGTHTVTVSLVDGLKNPIPGQAANLAGAADGGAVVGTFQESIVAPGTYTAQVTATIPGDKTVAVTHSAAGALNAKGNKVAKFVTGGVDTNVASTNYTVTTGNLLAGSGAHTVTVNLTDSIGNPVSGQAAGLTGASTVGGVVGAFTPTTTAGEYVAQVTSLTPGTRTITVTYGANAVGLKTAGNDKAVFVVGPVDPNVGGTGYSVTTGTRVAGSGEHTVTVTLADSFGNVIAGQAANLTGAVSGGAAVGAFTETATAGTYSAAVTSPTVGVKTVTVKHSGTTINPSGPNTAEFAAGEVFPGDPGTRFWVSTGAQTVGSGSHTVTVTLRDANGTAVSGVAAPLTWSANPSQGVTQATGFVETATPGTYTATIKSTVSGAKVISVKFDSATILVGGVTNNATALFTAGAVDPGQAGTKYSVTTGDATAVTGSHQVTVTMVDAFDNPVTNQAGELTGAASGGAVVGAFTESAVKPGEYTAQITSATAGSKNVTVAHKTAGAVTVSGNATAKFVTGGVDTGNADTKYNVTEGTRVVGSGAHTLTVKLADANGLAVSNQSAGITATATGGAVIGAFTESGGTPGTYTAQITSDTPGTKNVTVKFGADLVNVDQNGAAVFVVGPVDPTQAGTNYTVTGGEAPVVGGAHTVTVSLVDSLKNPISGQAANLAGAADGGAVVGAFQESVVTPGTYTAQVTATTPGDKTVAVTHSAAGVLKASGNKVAKFVTGGVDTNVASTNYTVTTGDLLAGSGAHTVTVNLTDTIGNPVSGQAAGLTGASSTGGVVSAFTPTTTAGEYVAQVTSLTPGTRTITVTYGANAVGLKAAGNDKAVFVVGAVDPNVGGTGYSVTTGTRIAGSTSHTVTVTLADSFGNVIAGQAASLTGAVTGGAAVGAFTETATAGTYTAEVTSSSVGVKTVTVKHSSTTINASGPNTAEFTAGSVDPNHSGTRFTVTQGEQTAGLGSHTVTAKLKDSYGNAVPGQAAQLSWSSANSLGVNVVTGFVETATPGTYTAPILSSSAGNKVISVLHGADPITFETNRTATFIPGGVSVGNAGTKFSVSTGTRVAGSGTHTVTATLADENGNAVSGQAGPLSWTANASLGAGAVTPFTETATPGTYTAVINSTLAGGKVITASYGSSVLARSGNDTATFVAGGVDTNNAGTKYTVSQGTRIAGSGSHTVTVTLRDTHGNVVSGEAAPLSWSSATSLGVNNVTPFVETATPGTYSAVISSSLAGNKVISTLYGANPISVLGNATAAFVAGGVDTNRPGTKYSVSGGDASVLGGSHQVTVNLVDGVDNPVSGQAASLKAVASGGAVVGDFTESTDTPGMYTAAVTSATAGNKSVTVKHDTNSVNASGNTTARFIAGGVDTNAPGTNYSVSTGSRVAGATSHTVTVNLTDTNGNVVSGQAGGLTGSASGGAKVSNFTETGTAGTYTATVSSNTTGDKTVTVNYGANQVNLNGNGVAVFVAGLVDLGHANTNYTVTGGNQIAGAGSHTVTVKLADANGNSVAGKEADLSGAATGSAQVSAFKESAVTAGTYTATVTSNAAGNKTVTVKFESGSVTANGNDTAKFVAGSVDTGADATRYTVSTGTRVAGSGVHTVTATLADAYGNPVSGEAAPLSWSSVPGSVVPSAFVETATPGTYTATLASPVAGAKTIKVHYGALPVTLGANDTATFVAGAVDTSKTGTAYSVSGGDASVEGGSHQVTVTLVDALDNPVSAQSGLLVAAVSGGAVVSSFTESATAPGTYTAQVTSATAGSKSVTVRYGADAVNASGNTTARFVAGGVDTGVAGTNYTVSTGTRVAGSGAHTVTVMLADKAGNVVSGQGSGLSATAAGGLGGGGVSTFTETATAGTYTATITSTLAGVKTIAVNYGANPLTLKVGGNAKASFIAGEVDTDNAATRYNVSTGDAVAGSGSHTVTVTLADVSGNAVSGKANDLVGAASGSGAVTNFTESLTTPGTYTATVTSNTSGDKIVTVRVAGTLVKPGLNSIARFIAGDVDPNSAGTKFKVSTGTQVAGSGAHTVTVTLSDAFGNPVSGQAAPLSWSSASSLGVNSVTGFAESAIPGTYTAAILSSVAGDKVITTLFGSTPLGLVASGNDTAKFVAGSVDLNGAGTGYSVSSGEKQVVGGSHTVTVTLVDGLENPVSGQRNNLVATATGGAQVSSFSESATPGTYTATVTATTTGNKKVTVKLSGSDVKPNGNDTAVFVAGDVDTNNGGTSYSVSGGTELAGTGAHTVTATLSDANGNPVTGQAAGLVAVATDGGVVATFTETAAVPGEYKASVTSSTAGIKTVTVKFSGNAVNAGTNNTKANFLAGGVDLGNAGTNYTVSTGSQVVASGSHKVTVKLADANSNPVSGEAAQLSWSSATSLGVFSVTAFVETATPGTYVATILSSSAGEKVITVNHNGSPITLTGNGTALFAAGDVDLGLARTGYVVSSGEVAIGNGSHSVTVTLADVFGNPIAGLANRISAQSTDPLGLGMISGFTESTTTPGTYTAAVVSSRPGSKFIIASYTNGGATGLITPVGNRNAVFVTGGTDITHPGTKYTVSTGDKVAEAAEHTVTVSLADAAGNPVTGQAAGLVWATTASLGDETPTAFTETDVPGTYTAPIKTTVFGLKPITVVFGADSINLVGNGTASFIDGVLGVDLTKSGFQVSTGSQLVTSGKHTVTVKLLDKNGKLVPGQVGKLKAAVSGGIGKGTVGNFGEVSTGTYTATVTSTLAGKKPVTVKYDGTDVKVTINQGKPANNVALFADPVVVPPCSTPRPVPVFRDTPLNHKFYKEIDWMHCMKYSTGWRQPYGKPLYKPNNELSREAMAAFIYRMEAPKGYRPPLVSPFADVPTDHKFYTAIAWMWESELATGWAEPSGKPTFRPKESLSREAMAAFIYRLEAPKGYKAPAVSPMADMKPSMKFYTEVSWMWDEKLTTGNKVGSTKEYWPKNKLSRQAMAAFIYRLVLDYRPSK</sequence>
<accession>A0A6G7XH46</accession>
<evidence type="ECO:0000256" key="1">
    <source>
        <dbReference type="ARBA" id="ARBA00010116"/>
    </source>
</evidence>
<dbReference type="RefSeq" id="WP_166292111.1">
    <property type="nucleotide sequence ID" value="NZ_CP049863.1"/>
</dbReference>
<dbReference type="Pfam" id="PF09134">
    <property type="entry name" value="Invasin_D3"/>
    <property type="match status" value="2"/>
</dbReference>
<dbReference type="InterPro" id="IPR051715">
    <property type="entry name" value="Intimin-Invasin_domain"/>
</dbReference>
<feature type="domain" description="Big-1" evidence="2">
    <location>
        <begin position="933"/>
        <end position="1030"/>
    </location>
</feature>
<dbReference type="EMBL" id="CP049863">
    <property type="protein sequence ID" value="QIK63769.1"/>
    <property type="molecule type" value="Genomic_DNA"/>
</dbReference>
<evidence type="ECO:0000313" key="5">
    <source>
        <dbReference type="Proteomes" id="UP000502677"/>
    </source>
</evidence>
<proteinExistence type="inferred from homology"/>
<dbReference type="GO" id="GO:0009279">
    <property type="term" value="C:cell outer membrane"/>
    <property type="evidence" value="ECO:0007669"/>
    <property type="project" value="TreeGrafter"/>
</dbReference>
<feature type="domain" description="Big-1" evidence="2">
    <location>
        <begin position="4432"/>
        <end position="4528"/>
    </location>
</feature>
<evidence type="ECO:0000259" key="2">
    <source>
        <dbReference type="PROSITE" id="PS51127"/>
    </source>
</evidence>
<dbReference type="InterPro" id="IPR003344">
    <property type="entry name" value="Big_1_dom"/>
</dbReference>
<dbReference type="PROSITE" id="PS51127">
    <property type="entry name" value="BIG1"/>
    <property type="match status" value="2"/>
</dbReference>
<dbReference type="InterPro" id="IPR008964">
    <property type="entry name" value="Invasin/intimin_cell_adhesion"/>
</dbReference>
<evidence type="ECO:0000259" key="3">
    <source>
        <dbReference type="PROSITE" id="PS51272"/>
    </source>
</evidence>
<dbReference type="InterPro" id="IPR001119">
    <property type="entry name" value="SLH_dom"/>
</dbReference>
<dbReference type="GO" id="GO:0005975">
    <property type="term" value="P:carbohydrate metabolic process"/>
    <property type="evidence" value="ECO:0007669"/>
    <property type="project" value="UniProtKB-ARBA"/>
</dbReference>
<evidence type="ECO:0000313" key="4">
    <source>
        <dbReference type="EMBL" id="QIK63769.1"/>
    </source>
</evidence>